<dbReference type="InterPro" id="IPR029052">
    <property type="entry name" value="Metallo-depent_PP-like"/>
</dbReference>
<evidence type="ECO:0000313" key="3">
    <source>
        <dbReference type="Proteomes" id="UP000005297"/>
    </source>
</evidence>
<dbReference type="AlphaFoldDB" id="Q0EXU8"/>
<dbReference type="PANTHER" id="PTHR42850">
    <property type="entry name" value="METALLOPHOSPHOESTERASE"/>
    <property type="match status" value="1"/>
</dbReference>
<dbReference type="Gene3D" id="3.60.21.10">
    <property type="match status" value="1"/>
</dbReference>
<dbReference type="InterPro" id="IPR050126">
    <property type="entry name" value="Ap4A_hydrolase"/>
</dbReference>
<feature type="domain" description="Calcineurin-like phosphoesterase" evidence="1">
    <location>
        <begin position="267"/>
        <end position="420"/>
    </location>
</feature>
<sequence length="510" mass="56822">MDVLIMGSLSGRHIADAAQILSLAELEPVRLTHQGAYTGKPGTRIHSDGRMVLKINENRRFPSADVAERWCDLQLQKEKNYAIYHPDRTWLVLTDNGQCLTANLTPQLVPLHQLDFSEIGKEERVRLLTCVLDCYLDFARRFNLKLDDGLSNFALCEAGEGGICYLDDDIYPWDSFTSLSAMLGNWLRTSASLSLDADDWRQMGVLLKPLLRTHSSDAGDMVCESLKDQIVGSHEALKQSFLQALCARHAAAAVDDAEAWPVTGEAIGLIADIHANLPALEAVLRVLDQRGIRQYLMLGDVVGYGPNPKACIDLVRERNMYCLRGNHDHYVAHQGDVRVAMGIMARRTGDWTVGVLEESDRQWLGGLPVRYRSHDWMAVHGAPVDKSFFNAYVYEMTSERNLDFLVDSGIGLCLHGHSHIQGIYARSGGRDMPFTCPERVVLKGLDAALLCPGSVGQPRGGKIIAQAGIFYPHNLTVEMLSLNYDITPLIEDMQRFGFSQDLITRTREGR</sequence>
<dbReference type="GO" id="GO:0005737">
    <property type="term" value="C:cytoplasm"/>
    <property type="evidence" value="ECO:0007669"/>
    <property type="project" value="TreeGrafter"/>
</dbReference>
<name>Q0EXU8_9PROT</name>
<dbReference type="EMBL" id="AATS01000012">
    <property type="protein sequence ID" value="EAU54104.1"/>
    <property type="molecule type" value="Genomic_DNA"/>
</dbReference>
<dbReference type="eggNOG" id="COG0639">
    <property type="taxonomic scope" value="Bacteria"/>
</dbReference>
<dbReference type="PANTHER" id="PTHR42850:SF2">
    <property type="entry name" value="BLL5683 PROTEIN"/>
    <property type="match status" value="1"/>
</dbReference>
<organism evidence="2 3">
    <name type="scientific">Mariprofundus ferrooxydans PV-1</name>
    <dbReference type="NCBI Taxonomy" id="314345"/>
    <lineage>
        <taxon>Bacteria</taxon>
        <taxon>Pseudomonadati</taxon>
        <taxon>Pseudomonadota</taxon>
        <taxon>Candidatius Mariprofundia</taxon>
        <taxon>Mariprofundales</taxon>
        <taxon>Mariprofundaceae</taxon>
        <taxon>Mariprofundus</taxon>
    </lineage>
</organism>
<evidence type="ECO:0000259" key="1">
    <source>
        <dbReference type="Pfam" id="PF00149"/>
    </source>
</evidence>
<reference evidence="2 3" key="1">
    <citation type="submission" date="2006-09" db="EMBL/GenBank/DDBJ databases">
        <authorList>
            <person name="Emerson D."/>
            <person name="Ferriera S."/>
            <person name="Johnson J."/>
            <person name="Kravitz S."/>
            <person name="Halpern A."/>
            <person name="Remington K."/>
            <person name="Beeson K."/>
            <person name="Tran B."/>
            <person name="Rogers Y.-H."/>
            <person name="Friedman R."/>
            <person name="Venter J.C."/>
        </authorList>
    </citation>
    <scope>NUCLEOTIDE SEQUENCE [LARGE SCALE GENOMIC DNA]</scope>
    <source>
        <strain evidence="2 3">PV-1</strain>
    </source>
</reference>
<dbReference type="InParanoid" id="Q0EXU8"/>
<evidence type="ECO:0000313" key="2">
    <source>
        <dbReference type="EMBL" id="EAU54104.1"/>
    </source>
</evidence>
<protein>
    <submittedName>
        <fullName evidence="2">Probable phosphoesterase PH1616</fullName>
    </submittedName>
</protein>
<dbReference type="Pfam" id="PF00149">
    <property type="entry name" value="Metallophos"/>
    <property type="match status" value="1"/>
</dbReference>
<dbReference type="RefSeq" id="WP_009850441.1">
    <property type="nucleotide sequence ID" value="NZ_DS022295.1"/>
</dbReference>
<accession>Q0EXU8</accession>
<proteinExistence type="predicted"/>
<keyword evidence="3" id="KW-1185">Reference proteome</keyword>
<dbReference type="OrthoDB" id="9813918at2"/>
<dbReference type="HOGENOM" id="CLU_536051_0_0_0"/>
<dbReference type="CDD" id="cd00838">
    <property type="entry name" value="MPP_superfamily"/>
    <property type="match status" value="1"/>
</dbReference>
<dbReference type="InterPro" id="IPR004843">
    <property type="entry name" value="Calcineurin-like_PHP"/>
</dbReference>
<dbReference type="STRING" id="314344.AL013_00805"/>
<dbReference type="GO" id="GO:0016791">
    <property type="term" value="F:phosphatase activity"/>
    <property type="evidence" value="ECO:0007669"/>
    <property type="project" value="TreeGrafter"/>
</dbReference>
<comment type="caution">
    <text evidence="2">The sequence shown here is derived from an EMBL/GenBank/DDBJ whole genome shotgun (WGS) entry which is preliminary data.</text>
</comment>
<dbReference type="Proteomes" id="UP000005297">
    <property type="component" value="Unassembled WGS sequence"/>
</dbReference>
<gene>
    <name evidence="2" type="ORF">SPV1_00702</name>
</gene>
<dbReference type="SUPFAM" id="SSF56300">
    <property type="entry name" value="Metallo-dependent phosphatases"/>
    <property type="match status" value="1"/>
</dbReference>